<dbReference type="EMBL" id="JAAMOB010000008">
    <property type="protein sequence ID" value="KAF4109610.1"/>
    <property type="molecule type" value="Genomic_DNA"/>
</dbReference>
<name>A0A7J6CQU0_9TELE</name>
<feature type="region of interest" description="Disordered" evidence="1">
    <location>
        <begin position="49"/>
        <end position="72"/>
    </location>
</feature>
<gene>
    <name evidence="2" type="ORF">G5714_008862</name>
</gene>
<proteinExistence type="predicted"/>
<evidence type="ECO:0000256" key="1">
    <source>
        <dbReference type="SAM" id="MobiDB-lite"/>
    </source>
</evidence>
<evidence type="ECO:0000313" key="2">
    <source>
        <dbReference type="EMBL" id="KAF4109610.1"/>
    </source>
</evidence>
<dbReference type="AlphaFoldDB" id="A0A7J6CQU0"/>
<keyword evidence="3" id="KW-1185">Reference proteome</keyword>
<comment type="caution">
    <text evidence="2">The sequence shown here is derived from an EMBL/GenBank/DDBJ whole genome shotgun (WGS) entry which is preliminary data.</text>
</comment>
<sequence length="72" mass="8198">MQSHLHRPEIQNFVSPFRDSEQVVSVAAFPELERTMEEADTTAFLRLGETGELETQEGRGDTRRNTGGKYSR</sequence>
<reference evidence="2 3" key="1">
    <citation type="submission" date="2020-04" db="EMBL/GenBank/DDBJ databases">
        <title>Chromosome-level genome assembly of a cyprinid fish Onychostoma macrolepis by integration of Nanopore Sequencing, Bionano and Hi-C technology.</title>
        <authorList>
            <person name="Wang D."/>
        </authorList>
    </citation>
    <scope>NUCLEOTIDE SEQUENCE [LARGE SCALE GENOMIC DNA]</scope>
    <source>
        <strain evidence="2">SWU-2019</strain>
        <tissue evidence="2">Muscle</tissue>
    </source>
</reference>
<organism evidence="2 3">
    <name type="scientific">Onychostoma macrolepis</name>
    <dbReference type="NCBI Taxonomy" id="369639"/>
    <lineage>
        <taxon>Eukaryota</taxon>
        <taxon>Metazoa</taxon>
        <taxon>Chordata</taxon>
        <taxon>Craniata</taxon>
        <taxon>Vertebrata</taxon>
        <taxon>Euteleostomi</taxon>
        <taxon>Actinopterygii</taxon>
        <taxon>Neopterygii</taxon>
        <taxon>Teleostei</taxon>
        <taxon>Ostariophysi</taxon>
        <taxon>Cypriniformes</taxon>
        <taxon>Cyprinidae</taxon>
        <taxon>Acrossocheilinae</taxon>
        <taxon>Onychostoma</taxon>
    </lineage>
</organism>
<protein>
    <submittedName>
        <fullName evidence="2">Uncharacterized protein</fullName>
    </submittedName>
</protein>
<accession>A0A7J6CQU0</accession>
<dbReference type="Proteomes" id="UP000579812">
    <property type="component" value="Unassembled WGS sequence"/>
</dbReference>
<evidence type="ECO:0000313" key="3">
    <source>
        <dbReference type="Proteomes" id="UP000579812"/>
    </source>
</evidence>